<dbReference type="Gene3D" id="2.20.28.30">
    <property type="entry name" value="RNA polymerase ii, chain L"/>
    <property type="match status" value="1"/>
</dbReference>
<proteinExistence type="predicted"/>
<dbReference type="EMBL" id="DRKW01000298">
    <property type="protein sequence ID" value="HEB74575.1"/>
    <property type="molecule type" value="Genomic_DNA"/>
</dbReference>
<sequence length="54" mass="6252">MPLYDYRCEDCNHVFEAMHGIDEPPPTCPNCGSKWVKKIITMVSFKVDHGERLI</sequence>
<dbReference type="Pfam" id="PF09723">
    <property type="entry name" value="Zn_ribbon_8"/>
    <property type="match status" value="1"/>
</dbReference>
<evidence type="ECO:0000259" key="1">
    <source>
        <dbReference type="SMART" id="SM00834"/>
    </source>
</evidence>
<dbReference type="PANTHER" id="PTHR34404:SF3">
    <property type="entry name" value="REGULATORY PROTEIN, FMDB FAMILY"/>
    <property type="match status" value="1"/>
</dbReference>
<name>A0A7V1I519_DESA2</name>
<organism evidence="2">
    <name type="scientific">Desulfofervidus auxilii</name>
    <dbReference type="NCBI Taxonomy" id="1621989"/>
    <lineage>
        <taxon>Bacteria</taxon>
        <taxon>Pseudomonadati</taxon>
        <taxon>Thermodesulfobacteriota</taxon>
        <taxon>Candidatus Desulfofervidia</taxon>
        <taxon>Candidatus Desulfofervidales</taxon>
        <taxon>Candidatus Desulfofervidaceae</taxon>
        <taxon>Candidatus Desulfofervidus</taxon>
    </lineage>
</organism>
<dbReference type="AlphaFoldDB" id="A0A7V1I519"/>
<feature type="domain" description="Putative regulatory protein FmdB zinc ribbon" evidence="1">
    <location>
        <begin position="1"/>
        <end position="41"/>
    </location>
</feature>
<dbReference type="InterPro" id="IPR013429">
    <property type="entry name" value="Regulatory_FmdB_Zinc_ribbon"/>
</dbReference>
<reference evidence="2" key="1">
    <citation type="journal article" date="2020" name="mSystems">
        <title>Genome- and Community-Level Interaction Insights into Carbon Utilization and Element Cycling Functions of Hydrothermarchaeota in Hydrothermal Sediment.</title>
        <authorList>
            <person name="Zhou Z."/>
            <person name="Liu Y."/>
            <person name="Xu W."/>
            <person name="Pan J."/>
            <person name="Luo Z.H."/>
            <person name="Li M."/>
        </authorList>
    </citation>
    <scope>NUCLEOTIDE SEQUENCE [LARGE SCALE GENOMIC DNA]</scope>
    <source>
        <strain evidence="2">HyVt-45</strain>
    </source>
</reference>
<accession>A0A7V1I519</accession>
<dbReference type="Proteomes" id="UP000886268">
    <property type="component" value="Unassembled WGS sequence"/>
</dbReference>
<evidence type="ECO:0000313" key="2">
    <source>
        <dbReference type="EMBL" id="HEB74575.1"/>
    </source>
</evidence>
<protein>
    <submittedName>
        <fullName evidence="2">Zinc ribbon domain-containing protein</fullName>
    </submittedName>
</protein>
<dbReference type="PANTHER" id="PTHR34404">
    <property type="entry name" value="REGULATORY PROTEIN, FMDB FAMILY"/>
    <property type="match status" value="1"/>
</dbReference>
<feature type="non-terminal residue" evidence="2">
    <location>
        <position position="54"/>
    </location>
</feature>
<gene>
    <name evidence="2" type="ORF">ENJ03_05075</name>
</gene>
<dbReference type="NCBIfam" id="TIGR02605">
    <property type="entry name" value="CxxC_CxxC_SSSS"/>
    <property type="match status" value="1"/>
</dbReference>
<dbReference type="SMART" id="SM00834">
    <property type="entry name" value="CxxC_CXXC_SSSS"/>
    <property type="match status" value="1"/>
</dbReference>
<comment type="caution">
    <text evidence="2">The sequence shown here is derived from an EMBL/GenBank/DDBJ whole genome shotgun (WGS) entry which is preliminary data.</text>
</comment>